<dbReference type="InterPro" id="IPR013221">
    <property type="entry name" value="Mur_ligase_cen"/>
</dbReference>
<evidence type="ECO:0000313" key="15">
    <source>
        <dbReference type="Proteomes" id="UP000177202"/>
    </source>
</evidence>
<evidence type="ECO:0000259" key="11">
    <source>
        <dbReference type="Pfam" id="PF01225"/>
    </source>
</evidence>
<evidence type="ECO:0000256" key="6">
    <source>
        <dbReference type="ARBA" id="ARBA00022960"/>
    </source>
</evidence>
<dbReference type="PANTHER" id="PTHR43024">
    <property type="entry name" value="UDP-N-ACETYLMURAMOYL-TRIPEPTIDE--D-ALANYL-D-ALANINE LIGASE"/>
    <property type="match status" value="1"/>
</dbReference>
<evidence type="ECO:0000256" key="8">
    <source>
        <dbReference type="ARBA" id="ARBA00023306"/>
    </source>
</evidence>
<evidence type="ECO:0000256" key="9">
    <source>
        <dbReference type="ARBA" id="ARBA00023316"/>
    </source>
</evidence>
<dbReference type="GO" id="GO:0008360">
    <property type="term" value="P:regulation of cell shape"/>
    <property type="evidence" value="ECO:0007669"/>
    <property type="project" value="UniProtKB-KW"/>
</dbReference>
<dbReference type="Pfam" id="PF01225">
    <property type="entry name" value="Mur_ligase"/>
    <property type="match status" value="1"/>
</dbReference>
<dbReference type="EC" id="6.3.2.10" evidence="10"/>
<dbReference type="InterPro" id="IPR005863">
    <property type="entry name" value="UDP-N-AcMur_synth"/>
</dbReference>
<keyword evidence="2" id="KW-0436">Ligase</keyword>
<dbReference type="GO" id="GO:0005524">
    <property type="term" value="F:ATP binding"/>
    <property type="evidence" value="ECO:0007669"/>
    <property type="project" value="UniProtKB-KW"/>
</dbReference>
<dbReference type="InterPro" id="IPR036615">
    <property type="entry name" value="Mur_ligase_C_dom_sf"/>
</dbReference>
<dbReference type="AlphaFoldDB" id="A0A1G2UL64"/>
<dbReference type="SUPFAM" id="SSF63418">
    <property type="entry name" value="MurE/MurF N-terminal domain"/>
    <property type="match status" value="1"/>
</dbReference>
<evidence type="ECO:0000256" key="10">
    <source>
        <dbReference type="RuleBase" id="RU004136"/>
    </source>
</evidence>
<comment type="caution">
    <text evidence="14">The sequence shown here is derived from an EMBL/GenBank/DDBJ whole genome shotgun (WGS) entry which is preliminary data.</text>
</comment>
<comment type="subcellular location">
    <subcellularLocation>
        <location evidence="10">Cytoplasm</location>
    </subcellularLocation>
</comment>
<keyword evidence="1" id="KW-0963">Cytoplasm</keyword>
<reference evidence="14 15" key="1">
    <citation type="journal article" date="2016" name="Nat. Commun.">
        <title>Thousands of microbial genomes shed light on interconnected biogeochemical processes in an aquifer system.</title>
        <authorList>
            <person name="Anantharaman K."/>
            <person name="Brown C.T."/>
            <person name="Hug L.A."/>
            <person name="Sharon I."/>
            <person name="Castelle C.J."/>
            <person name="Probst A.J."/>
            <person name="Thomas B.C."/>
            <person name="Singh A."/>
            <person name="Wilkins M.J."/>
            <person name="Karaoz U."/>
            <person name="Brodie E.L."/>
            <person name="Williams K.H."/>
            <person name="Hubbard S.S."/>
            <person name="Banfield J.F."/>
        </authorList>
    </citation>
    <scope>NUCLEOTIDE SEQUENCE [LARGE SCALE GENOMIC DNA]</scope>
</reference>
<evidence type="ECO:0000256" key="5">
    <source>
        <dbReference type="ARBA" id="ARBA00022840"/>
    </source>
</evidence>
<dbReference type="GO" id="GO:0005737">
    <property type="term" value="C:cytoplasm"/>
    <property type="evidence" value="ECO:0007669"/>
    <property type="project" value="UniProtKB-SubCell"/>
</dbReference>
<evidence type="ECO:0000256" key="4">
    <source>
        <dbReference type="ARBA" id="ARBA00022741"/>
    </source>
</evidence>
<keyword evidence="8 10" id="KW-0131">Cell cycle</keyword>
<evidence type="ECO:0000259" key="13">
    <source>
        <dbReference type="Pfam" id="PF08245"/>
    </source>
</evidence>
<dbReference type="Gene3D" id="3.40.1390.10">
    <property type="entry name" value="MurE/MurF, N-terminal domain"/>
    <property type="match status" value="1"/>
</dbReference>
<evidence type="ECO:0000313" key="14">
    <source>
        <dbReference type="EMBL" id="OHB10153.1"/>
    </source>
</evidence>
<evidence type="ECO:0000259" key="12">
    <source>
        <dbReference type="Pfam" id="PF02875"/>
    </source>
</evidence>
<dbReference type="Gene3D" id="3.40.1190.10">
    <property type="entry name" value="Mur-like, catalytic domain"/>
    <property type="match status" value="1"/>
</dbReference>
<evidence type="ECO:0000256" key="1">
    <source>
        <dbReference type="ARBA" id="ARBA00022490"/>
    </source>
</evidence>
<dbReference type="EMBL" id="MHWP01000021">
    <property type="protein sequence ID" value="OHB10153.1"/>
    <property type="molecule type" value="Genomic_DNA"/>
</dbReference>
<dbReference type="InterPro" id="IPR004101">
    <property type="entry name" value="Mur_ligase_C"/>
</dbReference>
<dbReference type="InterPro" id="IPR036565">
    <property type="entry name" value="Mur-like_cat_sf"/>
</dbReference>
<keyword evidence="5" id="KW-0067">ATP-binding</keyword>
<keyword evidence="7 10" id="KW-0573">Peptidoglycan synthesis</keyword>
<name>A0A1G2UL64_9BACT</name>
<dbReference type="SUPFAM" id="SSF53244">
    <property type="entry name" value="MurD-like peptide ligases, peptide-binding domain"/>
    <property type="match status" value="1"/>
</dbReference>
<gene>
    <name evidence="14" type="ORF">A3H60_00800</name>
</gene>
<feature type="domain" description="Mur ligase central" evidence="13">
    <location>
        <begin position="90"/>
        <end position="263"/>
    </location>
</feature>
<dbReference type="SUPFAM" id="SSF53623">
    <property type="entry name" value="MurD-like peptide ligases, catalytic domain"/>
    <property type="match status" value="1"/>
</dbReference>
<sequence length="415" mass="46332">MQAELEKCGFKVSTDTRKSVSGSIYFALKGTTFDGNKFVHEAIEKGALGAVTDDSKIVGNNIFYVENVLKTLQAVAKEYRKSFTIPIIAIGGSNGKTTSKELIREVLNTKYTVHATAESLNNHIGVPLSILSMDKNSDIGLFEVGANHPQEHLELLDILDPTIVVITNNGLDHLEGFKSPLGVRKANKEIYDWALSNNREAFVNKDHQDLLEDSEGLERIFYPTYALEITGSMPLVIKLGGKEYTTNITGDYNVENIQLALSVGTHFEINPKQALEAISRYLPSSKRSQLVKINGINFIIDCYNANPTSMQLALTSFLQSAKHPRGVVLGDMLELGSYSGEEHKKVVDYVSKQNLDCTVFIGNDFKKVLEKNFFTYQWFPDPDKAKQWFKEQNFDGFTFLLKGSRGIKVEKILDP</sequence>
<comment type="function">
    <text evidence="10">Involved in cell wall formation. Catalyzes the final step in the synthesis of UDP-N-acetylmuramoyl-pentapeptide, the precursor of murein.</text>
</comment>
<dbReference type="Pfam" id="PF02875">
    <property type="entry name" value="Mur_ligase_C"/>
    <property type="match status" value="1"/>
</dbReference>
<dbReference type="GO" id="GO:0051301">
    <property type="term" value="P:cell division"/>
    <property type="evidence" value="ECO:0007669"/>
    <property type="project" value="UniProtKB-KW"/>
</dbReference>
<dbReference type="Pfam" id="PF08245">
    <property type="entry name" value="Mur_ligase_M"/>
    <property type="match status" value="1"/>
</dbReference>
<dbReference type="STRING" id="1802772.A3H60_00800"/>
<organism evidence="14 15">
    <name type="scientific">Candidatus Zambryskibacteria bacterium RIFCSPLOWO2_02_FULL_44_12b</name>
    <dbReference type="NCBI Taxonomy" id="1802772"/>
    <lineage>
        <taxon>Bacteria</taxon>
        <taxon>Candidatus Zambryskiibacteriota</taxon>
    </lineage>
</organism>
<feature type="domain" description="Mur ligase N-terminal catalytic" evidence="11">
    <location>
        <begin position="12"/>
        <end position="64"/>
    </location>
</feature>
<comment type="catalytic activity">
    <reaction evidence="10">
        <text>D-alanyl-D-alanine + UDP-N-acetyl-alpha-D-muramoyl-L-alanyl-gamma-D-glutamyl-meso-2,6-diaminopimelate + ATP = UDP-N-acetyl-alpha-D-muramoyl-L-alanyl-gamma-D-glutamyl-meso-2,6-diaminopimeloyl-D-alanyl-D-alanine + ADP + phosphate + H(+)</text>
        <dbReference type="Rhea" id="RHEA:28374"/>
        <dbReference type="ChEBI" id="CHEBI:15378"/>
        <dbReference type="ChEBI" id="CHEBI:30616"/>
        <dbReference type="ChEBI" id="CHEBI:43474"/>
        <dbReference type="ChEBI" id="CHEBI:57822"/>
        <dbReference type="ChEBI" id="CHEBI:61386"/>
        <dbReference type="ChEBI" id="CHEBI:83905"/>
        <dbReference type="ChEBI" id="CHEBI:456216"/>
        <dbReference type="EC" id="6.3.2.10"/>
    </reaction>
</comment>
<keyword evidence="4" id="KW-0547">Nucleotide-binding</keyword>
<dbReference type="InterPro" id="IPR000713">
    <property type="entry name" value="Mur_ligase_N"/>
</dbReference>
<dbReference type="InterPro" id="IPR035911">
    <property type="entry name" value="MurE/MurF_N"/>
</dbReference>
<evidence type="ECO:0000256" key="2">
    <source>
        <dbReference type="ARBA" id="ARBA00022598"/>
    </source>
</evidence>
<dbReference type="GO" id="GO:0008766">
    <property type="term" value="F:UDP-N-acetylmuramoylalanyl-D-glutamyl-2,6-diaminopimelate-D-alanyl-D-alanine ligase activity"/>
    <property type="evidence" value="ECO:0007669"/>
    <property type="project" value="RHEA"/>
</dbReference>
<dbReference type="PANTHER" id="PTHR43024:SF1">
    <property type="entry name" value="UDP-N-ACETYLMURAMOYL-TRIPEPTIDE--D-ALANYL-D-ALANINE LIGASE"/>
    <property type="match status" value="1"/>
</dbReference>
<keyword evidence="9 10" id="KW-0961">Cell wall biogenesis/degradation</keyword>
<dbReference type="InterPro" id="IPR051046">
    <property type="entry name" value="MurCDEF_CellWall_CoF430Synth"/>
</dbReference>
<dbReference type="GO" id="GO:0009252">
    <property type="term" value="P:peptidoglycan biosynthetic process"/>
    <property type="evidence" value="ECO:0007669"/>
    <property type="project" value="UniProtKB-UniPathway"/>
</dbReference>
<proteinExistence type="predicted"/>
<dbReference type="NCBIfam" id="TIGR01143">
    <property type="entry name" value="murF"/>
    <property type="match status" value="1"/>
</dbReference>
<dbReference type="GO" id="GO:0047480">
    <property type="term" value="F:UDP-N-acetylmuramoyl-tripeptide-D-alanyl-D-alanine ligase activity"/>
    <property type="evidence" value="ECO:0007669"/>
    <property type="project" value="UniProtKB-EC"/>
</dbReference>
<accession>A0A1G2UL64</accession>
<evidence type="ECO:0000256" key="7">
    <source>
        <dbReference type="ARBA" id="ARBA00022984"/>
    </source>
</evidence>
<dbReference type="Gene3D" id="3.90.190.20">
    <property type="entry name" value="Mur ligase, C-terminal domain"/>
    <property type="match status" value="1"/>
</dbReference>
<keyword evidence="3 10" id="KW-0132">Cell division</keyword>
<evidence type="ECO:0000256" key="3">
    <source>
        <dbReference type="ARBA" id="ARBA00022618"/>
    </source>
</evidence>
<feature type="domain" description="Mur ligase C-terminal" evidence="12">
    <location>
        <begin position="287"/>
        <end position="405"/>
    </location>
</feature>
<protein>
    <recommendedName>
        <fullName evidence="10">UDP-N-acetylmuramoyl-tripeptide--D-alanyl-D-alanine ligase</fullName>
        <ecNumber evidence="10">6.3.2.10</ecNumber>
    </recommendedName>
</protein>
<comment type="pathway">
    <text evidence="10">Cell wall biogenesis; peptidoglycan biosynthesis.</text>
</comment>
<dbReference type="Proteomes" id="UP000177202">
    <property type="component" value="Unassembled WGS sequence"/>
</dbReference>
<keyword evidence="6 10" id="KW-0133">Cell shape</keyword>
<dbReference type="GO" id="GO:0071555">
    <property type="term" value="P:cell wall organization"/>
    <property type="evidence" value="ECO:0007669"/>
    <property type="project" value="UniProtKB-KW"/>
</dbReference>
<dbReference type="UniPathway" id="UPA00219"/>